<keyword evidence="3" id="KW-1185">Reference proteome</keyword>
<feature type="domain" description="DUF6824" evidence="1">
    <location>
        <begin position="393"/>
        <end position="474"/>
    </location>
</feature>
<dbReference type="Gene3D" id="3.40.525.10">
    <property type="entry name" value="CRAL-TRIO lipid binding domain"/>
    <property type="match status" value="1"/>
</dbReference>
<dbReference type="AlphaFoldDB" id="A0AAD2FKI2"/>
<evidence type="ECO:0000313" key="2">
    <source>
        <dbReference type="EMBL" id="CAJ1937766.1"/>
    </source>
</evidence>
<reference evidence="2" key="1">
    <citation type="submission" date="2023-08" db="EMBL/GenBank/DDBJ databases">
        <authorList>
            <person name="Audoor S."/>
            <person name="Bilcke G."/>
        </authorList>
    </citation>
    <scope>NUCLEOTIDE SEQUENCE</scope>
</reference>
<sequence length="481" mass="55619">MASLTHHDESSWLSCFDCSDKNSESSGNNTAYMTVPIKQKSLQTGDEMKQTEAYLAAELNKLTVQERAKAMDDIHCVGEELNETPEMIEQSLREFDHLVQKMKTPTYEMAVNQNKAFVEDPSFWLRFLRCNMHDVNRSVRQMMEFLKHKATYFGEDNVAREITLDDLNDADMSLLLSGLYHIQDGRDRKGRVVLYITTELLGRCKLGNLIHVIYYIWNNILIPIPDSQTKGVVMILYDVTKPGEKFVMPQYNFITYTSVMLSFPLRYSAMHVCLKTDLGNLSLYNALVKGSLCILPEYARARVRLHYGTDIEIHYYLRSHGISTQTCPVDLSGNLRMDILNSWFERHCAEIGAGKRHGNDFSGYRSLQLQTLAPEVVCDPRLALDRKRPLPQDVLLGRGWKMQNHEGNIHFRQFVEGYRQAYDNTPRQQRRDFAGNVTRLLRGRGVIFWKKTEDGEWVEGTFEEAEKKVGDLFRSMRRKLP</sequence>
<dbReference type="InterPro" id="IPR036273">
    <property type="entry name" value="CRAL/TRIO_N_dom_sf"/>
</dbReference>
<dbReference type="InterPro" id="IPR036865">
    <property type="entry name" value="CRAL-TRIO_dom_sf"/>
</dbReference>
<dbReference type="SUPFAM" id="SSF46938">
    <property type="entry name" value="CRAL/TRIO N-terminal domain"/>
    <property type="match status" value="1"/>
</dbReference>
<dbReference type="EMBL" id="CAKOGP040000668">
    <property type="protein sequence ID" value="CAJ1937766.1"/>
    <property type="molecule type" value="Genomic_DNA"/>
</dbReference>
<organism evidence="2 3">
    <name type="scientific">Cylindrotheca closterium</name>
    <dbReference type="NCBI Taxonomy" id="2856"/>
    <lineage>
        <taxon>Eukaryota</taxon>
        <taxon>Sar</taxon>
        <taxon>Stramenopiles</taxon>
        <taxon>Ochrophyta</taxon>
        <taxon>Bacillariophyta</taxon>
        <taxon>Bacillariophyceae</taxon>
        <taxon>Bacillariophycidae</taxon>
        <taxon>Bacillariales</taxon>
        <taxon>Bacillariaceae</taxon>
        <taxon>Cylindrotheca</taxon>
    </lineage>
</organism>
<dbReference type="InterPro" id="IPR049227">
    <property type="entry name" value="DUF6824"/>
</dbReference>
<name>A0AAD2FKI2_9STRA</name>
<proteinExistence type="predicted"/>
<protein>
    <recommendedName>
        <fullName evidence="1">DUF6824 domain-containing protein</fullName>
    </recommendedName>
</protein>
<dbReference type="Pfam" id="PF20710">
    <property type="entry name" value="DUF6824"/>
    <property type="match status" value="1"/>
</dbReference>
<evidence type="ECO:0000259" key="1">
    <source>
        <dbReference type="Pfam" id="PF20710"/>
    </source>
</evidence>
<gene>
    <name evidence="2" type="ORF">CYCCA115_LOCUS5807</name>
</gene>
<comment type="caution">
    <text evidence="2">The sequence shown here is derived from an EMBL/GenBank/DDBJ whole genome shotgun (WGS) entry which is preliminary data.</text>
</comment>
<accession>A0AAD2FKI2</accession>
<dbReference type="Proteomes" id="UP001295423">
    <property type="component" value="Unassembled WGS sequence"/>
</dbReference>
<evidence type="ECO:0000313" key="3">
    <source>
        <dbReference type="Proteomes" id="UP001295423"/>
    </source>
</evidence>